<organism evidence="2 3">
    <name type="scientific">Halolamina salina</name>
    <dbReference type="NCBI Taxonomy" id="1220023"/>
    <lineage>
        <taxon>Archaea</taxon>
        <taxon>Methanobacteriati</taxon>
        <taxon>Methanobacteriota</taxon>
        <taxon>Stenosarchaea group</taxon>
        <taxon>Halobacteria</taxon>
        <taxon>Halobacteriales</taxon>
        <taxon>Haloferacaceae</taxon>
    </lineage>
</organism>
<keyword evidence="3" id="KW-1185">Reference proteome</keyword>
<dbReference type="AlphaFoldDB" id="A0ABD6B840"/>
<reference evidence="2 3" key="1">
    <citation type="journal article" date="2019" name="Int. J. Syst. Evol. Microbiol.">
        <title>The Global Catalogue of Microorganisms (GCM) 10K type strain sequencing project: providing services to taxonomists for standard genome sequencing and annotation.</title>
        <authorList>
            <consortium name="The Broad Institute Genomics Platform"/>
            <consortium name="The Broad Institute Genome Sequencing Center for Infectious Disease"/>
            <person name="Wu L."/>
            <person name="Ma J."/>
        </authorList>
    </citation>
    <scope>NUCLEOTIDE SEQUENCE [LARGE SCALE GENOMIC DNA]</scope>
    <source>
        <strain evidence="2 3">CGMCC 1.12285</strain>
    </source>
</reference>
<evidence type="ECO:0008006" key="4">
    <source>
        <dbReference type="Google" id="ProtNLM"/>
    </source>
</evidence>
<evidence type="ECO:0000313" key="3">
    <source>
        <dbReference type="Proteomes" id="UP001597111"/>
    </source>
</evidence>
<comment type="caution">
    <text evidence="2">The sequence shown here is derived from an EMBL/GenBank/DDBJ whole genome shotgun (WGS) entry which is preliminary data.</text>
</comment>
<evidence type="ECO:0000313" key="2">
    <source>
        <dbReference type="EMBL" id="MFD1526696.1"/>
    </source>
</evidence>
<protein>
    <recommendedName>
        <fullName evidence="4">Lipoprotein</fullName>
    </recommendedName>
</protein>
<evidence type="ECO:0000256" key="1">
    <source>
        <dbReference type="SAM" id="MobiDB-lite"/>
    </source>
</evidence>
<dbReference type="RefSeq" id="WP_379818565.1">
    <property type="nucleotide sequence ID" value="NZ_JBHUDH010000116.1"/>
</dbReference>
<gene>
    <name evidence="2" type="ORF">ACFR9S_10390</name>
</gene>
<dbReference type="EMBL" id="JBHUDH010000116">
    <property type="protein sequence ID" value="MFD1526696.1"/>
    <property type="molecule type" value="Genomic_DNA"/>
</dbReference>
<name>A0ABD6B840_9EURY</name>
<sequence length="188" mass="20880">MRLTRRRVLASALLAGLSGCAGSEDRRSQTPTMTERGYEERVDDPESVTVRHAGGEPAVRSTLVSPTMEWDSERWLVGSRDELEALYFSADATGVDAAEAFLAGTDLSAESVLVHQYRVDECVDWELQRLQWREAEQGPAGSVAVELRYESTERGSDCERGDDEDVAATFVRIPATFERVTRFGSWVS</sequence>
<dbReference type="PROSITE" id="PS51257">
    <property type="entry name" value="PROKAR_LIPOPROTEIN"/>
    <property type="match status" value="1"/>
</dbReference>
<feature type="region of interest" description="Disordered" evidence="1">
    <location>
        <begin position="20"/>
        <end position="47"/>
    </location>
</feature>
<dbReference type="Proteomes" id="UP001597111">
    <property type="component" value="Unassembled WGS sequence"/>
</dbReference>
<proteinExistence type="predicted"/>
<accession>A0ABD6B840</accession>